<protein>
    <submittedName>
        <fullName evidence="1">Uncharacterized protein</fullName>
    </submittedName>
</protein>
<gene>
    <name evidence="1" type="ORF">BN1723_000152</name>
</gene>
<evidence type="ECO:0000313" key="2">
    <source>
        <dbReference type="Proteomes" id="UP000045706"/>
    </source>
</evidence>
<accession>A0A0G4KEY0</accession>
<name>A0A0G4KEY0_VERLO</name>
<dbReference type="EMBL" id="CVQI01000001">
    <property type="protein sequence ID" value="CRJ86597.1"/>
    <property type="molecule type" value="Genomic_DNA"/>
</dbReference>
<dbReference type="AlphaFoldDB" id="A0A0G4KEY0"/>
<organism evidence="1 2">
    <name type="scientific">Verticillium longisporum</name>
    <name type="common">Verticillium dahliae var. longisporum</name>
    <dbReference type="NCBI Taxonomy" id="100787"/>
    <lineage>
        <taxon>Eukaryota</taxon>
        <taxon>Fungi</taxon>
        <taxon>Dikarya</taxon>
        <taxon>Ascomycota</taxon>
        <taxon>Pezizomycotina</taxon>
        <taxon>Sordariomycetes</taxon>
        <taxon>Hypocreomycetidae</taxon>
        <taxon>Glomerellales</taxon>
        <taxon>Plectosphaerellaceae</taxon>
        <taxon>Verticillium</taxon>
    </lineage>
</organism>
<dbReference type="Proteomes" id="UP000045706">
    <property type="component" value="Unassembled WGS sequence"/>
</dbReference>
<evidence type="ECO:0000313" key="1">
    <source>
        <dbReference type="EMBL" id="CRJ86597.1"/>
    </source>
</evidence>
<sequence length="17" mass="2031">MDARRDQERRANTEVLA</sequence>
<reference evidence="2" key="1">
    <citation type="submission" date="2015-05" db="EMBL/GenBank/DDBJ databases">
        <authorList>
            <person name="Fogelqvist Johan"/>
        </authorList>
    </citation>
    <scope>NUCLEOTIDE SEQUENCE [LARGE SCALE GENOMIC DNA]</scope>
</reference>
<proteinExistence type="predicted"/>